<dbReference type="Proteomes" id="UP000032141">
    <property type="component" value="Chromosome C9"/>
</dbReference>
<evidence type="ECO:0000313" key="1">
    <source>
        <dbReference type="EnsemblPlants" id="Bo9g058410.1"/>
    </source>
</evidence>
<sequence>MTEQENHDGSQISTHAASDLKLLTPLTTLFTLSSILTMPLLRLLPTLPVPPLPCRRSSILTFLLPLPQE</sequence>
<dbReference type="HOGENOM" id="CLU_2779379_0_0_1"/>
<keyword evidence="2" id="KW-1185">Reference proteome</keyword>
<proteinExistence type="predicted"/>
<dbReference type="EnsemblPlants" id="Bo9g058410.1">
    <property type="protein sequence ID" value="Bo9g058410.1"/>
    <property type="gene ID" value="Bo9g058410"/>
</dbReference>
<reference evidence="1" key="2">
    <citation type="submission" date="2015-03" db="UniProtKB">
        <authorList>
            <consortium name="EnsemblPlants"/>
        </authorList>
    </citation>
    <scope>IDENTIFICATION</scope>
</reference>
<name>A0A0D3E617_BRAOL</name>
<organism evidence="1 2">
    <name type="scientific">Brassica oleracea var. oleracea</name>
    <dbReference type="NCBI Taxonomy" id="109376"/>
    <lineage>
        <taxon>Eukaryota</taxon>
        <taxon>Viridiplantae</taxon>
        <taxon>Streptophyta</taxon>
        <taxon>Embryophyta</taxon>
        <taxon>Tracheophyta</taxon>
        <taxon>Spermatophyta</taxon>
        <taxon>Magnoliopsida</taxon>
        <taxon>eudicotyledons</taxon>
        <taxon>Gunneridae</taxon>
        <taxon>Pentapetalae</taxon>
        <taxon>rosids</taxon>
        <taxon>malvids</taxon>
        <taxon>Brassicales</taxon>
        <taxon>Brassicaceae</taxon>
        <taxon>Brassiceae</taxon>
        <taxon>Brassica</taxon>
    </lineage>
</organism>
<evidence type="ECO:0000313" key="2">
    <source>
        <dbReference type="Proteomes" id="UP000032141"/>
    </source>
</evidence>
<accession>A0A0D3E617</accession>
<dbReference type="AlphaFoldDB" id="A0A0D3E617"/>
<dbReference type="Gramene" id="Bo9g058410.1">
    <property type="protein sequence ID" value="Bo9g058410.1"/>
    <property type="gene ID" value="Bo9g058410"/>
</dbReference>
<reference evidence="1 2" key="1">
    <citation type="journal article" date="2014" name="Genome Biol.">
        <title>Transcriptome and methylome profiling reveals relics of genome dominance in the mesopolyploid Brassica oleracea.</title>
        <authorList>
            <person name="Parkin I.A."/>
            <person name="Koh C."/>
            <person name="Tang H."/>
            <person name="Robinson S.J."/>
            <person name="Kagale S."/>
            <person name="Clarke W.E."/>
            <person name="Town C.D."/>
            <person name="Nixon J."/>
            <person name="Krishnakumar V."/>
            <person name="Bidwell S.L."/>
            <person name="Denoeud F."/>
            <person name="Belcram H."/>
            <person name="Links M.G."/>
            <person name="Just J."/>
            <person name="Clarke C."/>
            <person name="Bender T."/>
            <person name="Huebert T."/>
            <person name="Mason A.S."/>
            <person name="Pires J.C."/>
            <person name="Barker G."/>
            <person name="Moore J."/>
            <person name="Walley P.G."/>
            <person name="Manoli S."/>
            <person name="Batley J."/>
            <person name="Edwards D."/>
            <person name="Nelson M.N."/>
            <person name="Wang X."/>
            <person name="Paterson A.H."/>
            <person name="King G."/>
            <person name="Bancroft I."/>
            <person name="Chalhoub B."/>
            <person name="Sharpe A.G."/>
        </authorList>
    </citation>
    <scope>NUCLEOTIDE SEQUENCE</scope>
    <source>
        <strain evidence="1 2">cv. TO1000</strain>
    </source>
</reference>
<protein>
    <submittedName>
        <fullName evidence="1">Uncharacterized protein</fullName>
    </submittedName>
</protein>